<dbReference type="Gene3D" id="3.30.50.10">
    <property type="entry name" value="Erythroid Transcription Factor GATA-1, subunit A"/>
    <property type="match status" value="1"/>
</dbReference>
<keyword evidence="6" id="KW-0804">Transcription</keyword>
<keyword evidence="8" id="KW-1185">Reference proteome</keyword>
<gene>
    <name evidence="9" type="primary">LOC109008865</name>
</gene>
<dbReference type="InterPro" id="IPR000679">
    <property type="entry name" value="Znf_GATA"/>
</dbReference>
<dbReference type="GO" id="GO:0008270">
    <property type="term" value="F:zinc ion binding"/>
    <property type="evidence" value="ECO:0007669"/>
    <property type="project" value="UniProtKB-KW"/>
</dbReference>
<evidence type="ECO:0000256" key="7">
    <source>
        <dbReference type="SAM" id="MobiDB-lite"/>
    </source>
</evidence>
<dbReference type="AlphaFoldDB" id="A0A2I4GL89"/>
<dbReference type="InterPro" id="IPR052138">
    <property type="entry name" value="GATA_ZnFinger_Domain"/>
</dbReference>
<dbReference type="PANTHER" id="PTHR47255">
    <property type="entry name" value="GATA TRANSCRIPTION FACTOR 22-RELATED"/>
    <property type="match status" value="1"/>
</dbReference>
<dbReference type="GeneID" id="109008865"/>
<evidence type="ECO:0000256" key="6">
    <source>
        <dbReference type="ARBA" id="ARBA00023163"/>
    </source>
</evidence>
<feature type="region of interest" description="Disordered" evidence="7">
    <location>
        <begin position="1"/>
        <end position="23"/>
    </location>
</feature>
<dbReference type="GO" id="GO:0000976">
    <property type="term" value="F:transcription cis-regulatory region binding"/>
    <property type="evidence" value="ECO:0000318"/>
    <property type="project" value="GO_Central"/>
</dbReference>
<evidence type="ECO:0000256" key="3">
    <source>
        <dbReference type="ARBA" id="ARBA00022833"/>
    </source>
</evidence>
<keyword evidence="5" id="KW-0238">DNA-binding</keyword>
<dbReference type="GO" id="GO:0005634">
    <property type="term" value="C:nucleus"/>
    <property type="evidence" value="ECO:0000318"/>
    <property type="project" value="GO_Central"/>
</dbReference>
<evidence type="ECO:0000313" key="9">
    <source>
        <dbReference type="RefSeq" id="XP_018844665.1"/>
    </source>
</evidence>
<feature type="region of interest" description="Disordered" evidence="7">
    <location>
        <begin position="149"/>
        <end position="169"/>
    </location>
</feature>
<dbReference type="GO" id="GO:0006355">
    <property type="term" value="P:regulation of DNA-templated transcription"/>
    <property type="evidence" value="ECO:0000318"/>
    <property type="project" value="GO_Central"/>
</dbReference>
<feature type="region of interest" description="Disordered" evidence="7">
    <location>
        <begin position="64"/>
        <end position="86"/>
    </location>
</feature>
<protein>
    <submittedName>
        <fullName evidence="9">GATA transcription factor 22</fullName>
    </submittedName>
</protein>
<dbReference type="PROSITE" id="PS50114">
    <property type="entry name" value="GATA_ZN_FINGER_2"/>
    <property type="match status" value="1"/>
</dbReference>
<name>A0A2I4GL89_JUGRE</name>
<feature type="compositionally biased region" description="Basic and acidic residues" evidence="7">
    <location>
        <begin position="68"/>
        <end position="78"/>
    </location>
</feature>
<dbReference type="SUPFAM" id="SSF57716">
    <property type="entry name" value="Glucocorticoid receptor-like (DNA-binding domain)"/>
    <property type="match status" value="1"/>
</dbReference>
<dbReference type="InterPro" id="IPR013088">
    <property type="entry name" value="Znf_NHR/GATA"/>
</dbReference>
<keyword evidence="4" id="KW-0805">Transcription regulation</keyword>
<reference evidence="9" key="1">
    <citation type="submission" date="2025-08" db="UniProtKB">
        <authorList>
            <consortium name="RefSeq"/>
        </authorList>
    </citation>
    <scope>IDENTIFICATION</scope>
    <source>
        <tissue evidence="9">Leaves</tissue>
    </source>
</reference>
<keyword evidence="2" id="KW-0863">Zinc-finger</keyword>
<evidence type="ECO:0000256" key="4">
    <source>
        <dbReference type="ARBA" id="ARBA00023015"/>
    </source>
</evidence>
<dbReference type="PROSITE" id="PS00344">
    <property type="entry name" value="GATA_ZN_FINGER_1"/>
    <property type="match status" value="1"/>
</dbReference>
<dbReference type="PANTHER" id="PTHR47255:SF13">
    <property type="entry name" value="GATA-TYPE DOMAIN-CONTAINING PROTEIN"/>
    <property type="match status" value="1"/>
</dbReference>
<evidence type="ECO:0000256" key="2">
    <source>
        <dbReference type="ARBA" id="ARBA00022771"/>
    </source>
</evidence>
<keyword evidence="3" id="KW-0862">Zinc</keyword>
<dbReference type="OrthoDB" id="2162994at2759"/>
<dbReference type="Pfam" id="PF00320">
    <property type="entry name" value="GATA"/>
    <property type="match status" value="1"/>
</dbReference>
<keyword evidence="1" id="KW-0479">Metal-binding</keyword>
<evidence type="ECO:0000256" key="5">
    <source>
        <dbReference type="ARBA" id="ARBA00023125"/>
    </source>
</evidence>
<evidence type="ECO:0000256" key="1">
    <source>
        <dbReference type="ARBA" id="ARBA00022723"/>
    </source>
</evidence>
<accession>A0A2I4GL89</accession>
<organism evidence="8 9">
    <name type="scientific">Juglans regia</name>
    <name type="common">English walnut</name>
    <dbReference type="NCBI Taxonomy" id="51240"/>
    <lineage>
        <taxon>Eukaryota</taxon>
        <taxon>Viridiplantae</taxon>
        <taxon>Streptophyta</taxon>
        <taxon>Embryophyta</taxon>
        <taxon>Tracheophyta</taxon>
        <taxon>Spermatophyta</taxon>
        <taxon>Magnoliopsida</taxon>
        <taxon>eudicotyledons</taxon>
        <taxon>Gunneridae</taxon>
        <taxon>Pentapetalae</taxon>
        <taxon>rosids</taxon>
        <taxon>fabids</taxon>
        <taxon>Fagales</taxon>
        <taxon>Juglandaceae</taxon>
        <taxon>Juglans</taxon>
    </lineage>
</organism>
<dbReference type="Gramene" id="Jr15_03300_p1">
    <property type="protein sequence ID" value="cds.Jr15_03300_p1"/>
    <property type="gene ID" value="Jr15_03300"/>
</dbReference>
<dbReference type="Proteomes" id="UP000235220">
    <property type="component" value="Chromosome 15"/>
</dbReference>
<dbReference type="RefSeq" id="XP_018844665.1">
    <property type="nucleotide sequence ID" value="XM_018989120.2"/>
</dbReference>
<dbReference type="CDD" id="cd00202">
    <property type="entry name" value="ZnF_GATA"/>
    <property type="match status" value="1"/>
</dbReference>
<dbReference type="SMART" id="SM00401">
    <property type="entry name" value="ZnF_GATA"/>
    <property type="match status" value="1"/>
</dbReference>
<sequence length="320" mass="35466">MTPAYLNRPPSSPCPDLVDQREDQHDDLKLSISTHIIQASSSLSTSSCPTFFDMRTKDEIGSIFEDQSQEHDEKKSVEEDGNINPHKLSLCQREEEYGDPSKNTAHDGPVQYSCMSSKKRWMQKMMDPNCPATNNKPVRIIYKKFQNNLQNGDSDQLSSPNCSSNSTTNSNARVCADCNTTTTPLWRGGPRGPKSLCNACGIRQRKARRAMAEAAAAANGMGVAPDISSKKKKINNLHKKENKSGTKNLRAAPYKKNKNCKFKYPSHSEMMSVRKQLSFKDFALSLRNSSADLGRVFPQDEAEAAAILLMELSCGALVHS</sequence>
<proteinExistence type="predicted"/>
<dbReference type="KEGG" id="jre:109008865"/>
<evidence type="ECO:0000313" key="8">
    <source>
        <dbReference type="Proteomes" id="UP000235220"/>
    </source>
</evidence>
<feature type="compositionally biased region" description="Low complexity" evidence="7">
    <location>
        <begin position="158"/>
        <end position="169"/>
    </location>
</feature>